<evidence type="ECO:0000256" key="2">
    <source>
        <dbReference type="ARBA" id="ARBA00022679"/>
    </source>
</evidence>
<sequence>MLRDSVDTDPVRLGYRRARALTAEHGRTYFAASCLLPPPQRRGVWALYGFARIVDDVVDLPSAVPAPHGRAAQIDRIEEALHVVLHTPDTPDAGLDHRSADVEQGDADLGSILAAVRDTVVRFDIPTHTFDAFLRSMRMDVPGTTEFRDRYRTWAELAEYTYGSAAVIGLQMIPLLGVRAADDDVAEGAATLGEAFQLTNFLRDVAEDLDRDRIYLPTDELAAFGVDEDHLRRCRAEHVTSPHLRRALANMIAVNRDQYRRAWPSITVLPNRSRRSIAAAAAMYHDILREIERADHDVMDRRVVVSGRRRAVLAAQAVSGRRPW</sequence>
<evidence type="ECO:0000256" key="1">
    <source>
        <dbReference type="ARBA" id="ARBA00004684"/>
    </source>
</evidence>
<evidence type="ECO:0000313" key="3">
    <source>
        <dbReference type="EMBL" id="MBD1318119.1"/>
    </source>
</evidence>
<dbReference type="InterPro" id="IPR019845">
    <property type="entry name" value="Squalene/phytoene_synthase_CS"/>
</dbReference>
<dbReference type="SFLD" id="SFLDG01018">
    <property type="entry name" value="Squalene/Phytoene_Synthase_Lik"/>
    <property type="match status" value="1"/>
</dbReference>
<accession>A0ABR7W8R6</accession>
<dbReference type="PANTHER" id="PTHR31480">
    <property type="entry name" value="BIFUNCTIONAL LYCOPENE CYCLASE/PHYTOENE SYNTHASE"/>
    <property type="match status" value="1"/>
</dbReference>
<dbReference type="InterPro" id="IPR008949">
    <property type="entry name" value="Isoprenoid_synthase_dom_sf"/>
</dbReference>
<keyword evidence="4" id="KW-1185">Reference proteome</keyword>
<gene>
    <name evidence="3" type="ORF">IDF66_00850</name>
</gene>
<proteinExistence type="predicted"/>
<evidence type="ECO:0000313" key="4">
    <source>
        <dbReference type="Proteomes" id="UP000602395"/>
    </source>
</evidence>
<dbReference type="Pfam" id="PF00494">
    <property type="entry name" value="SQS_PSY"/>
    <property type="match status" value="1"/>
</dbReference>
<dbReference type="Gene3D" id="1.10.600.10">
    <property type="entry name" value="Farnesyl Diphosphate Synthase"/>
    <property type="match status" value="1"/>
</dbReference>
<dbReference type="CDD" id="cd00683">
    <property type="entry name" value="Trans_IPPS_HH"/>
    <property type="match status" value="1"/>
</dbReference>
<dbReference type="SFLD" id="SFLDG01212">
    <property type="entry name" value="Phytoene_synthase_like"/>
    <property type="match status" value="1"/>
</dbReference>
<name>A0ABR7W8R6_9ACTN</name>
<dbReference type="Proteomes" id="UP000602395">
    <property type="component" value="Unassembled WGS sequence"/>
</dbReference>
<comment type="pathway">
    <text evidence="1">Carotenoid biosynthesis; phytoene biosynthesis.</text>
</comment>
<dbReference type="InterPro" id="IPR033904">
    <property type="entry name" value="Trans_IPPS_HH"/>
</dbReference>
<reference evidence="3 4" key="1">
    <citation type="submission" date="2020-09" db="EMBL/GenBank/DDBJ databases">
        <title>Novel species in genus Gordonia.</title>
        <authorList>
            <person name="Zhang G."/>
        </authorList>
    </citation>
    <scope>NUCLEOTIDE SEQUENCE [LARGE SCALE GENOMIC DNA]</scope>
    <source>
        <strain evidence="3 4">ON-33</strain>
    </source>
</reference>
<dbReference type="SFLD" id="SFLDS00005">
    <property type="entry name" value="Isoprenoid_Synthase_Type_I"/>
    <property type="match status" value="1"/>
</dbReference>
<protein>
    <submittedName>
        <fullName evidence="3">Phytoene/squalene synthase family protein</fullName>
    </submittedName>
</protein>
<dbReference type="InterPro" id="IPR002060">
    <property type="entry name" value="Squ/phyt_synthse"/>
</dbReference>
<dbReference type="EMBL" id="JACWMS010000001">
    <property type="protein sequence ID" value="MBD1318119.1"/>
    <property type="molecule type" value="Genomic_DNA"/>
</dbReference>
<comment type="caution">
    <text evidence="3">The sequence shown here is derived from an EMBL/GenBank/DDBJ whole genome shotgun (WGS) entry which is preliminary data.</text>
</comment>
<keyword evidence="2" id="KW-0808">Transferase</keyword>
<dbReference type="SUPFAM" id="SSF48576">
    <property type="entry name" value="Terpenoid synthases"/>
    <property type="match status" value="1"/>
</dbReference>
<dbReference type="PROSITE" id="PS01045">
    <property type="entry name" value="SQUALEN_PHYTOEN_SYN_2"/>
    <property type="match status" value="1"/>
</dbReference>
<organism evidence="3 4">
    <name type="scientific">Gordonia hankookensis</name>
    <dbReference type="NCBI Taxonomy" id="589403"/>
    <lineage>
        <taxon>Bacteria</taxon>
        <taxon>Bacillati</taxon>
        <taxon>Actinomycetota</taxon>
        <taxon>Actinomycetes</taxon>
        <taxon>Mycobacteriales</taxon>
        <taxon>Gordoniaceae</taxon>
        <taxon>Gordonia</taxon>
    </lineage>
</organism>
<dbReference type="InterPro" id="IPR044843">
    <property type="entry name" value="Trans_IPPS_bact-type"/>
</dbReference>